<keyword evidence="3" id="KW-1185">Reference proteome</keyword>
<name>A0AB34HNN1_ESCRO</name>
<organism evidence="2 3">
    <name type="scientific">Eschrichtius robustus</name>
    <name type="common">California gray whale</name>
    <name type="synonym">Eschrichtius gibbosus</name>
    <dbReference type="NCBI Taxonomy" id="9764"/>
    <lineage>
        <taxon>Eukaryota</taxon>
        <taxon>Metazoa</taxon>
        <taxon>Chordata</taxon>
        <taxon>Craniata</taxon>
        <taxon>Vertebrata</taxon>
        <taxon>Euteleostomi</taxon>
        <taxon>Mammalia</taxon>
        <taxon>Eutheria</taxon>
        <taxon>Laurasiatheria</taxon>
        <taxon>Artiodactyla</taxon>
        <taxon>Whippomorpha</taxon>
        <taxon>Cetacea</taxon>
        <taxon>Mysticeti</taxon>
        <taxon>Eschrichtiidae</taxon>
        <taxon>Eschrichtius</taxon>
    </lineage>
</organism>
<feature type="compositionally biased region" description="Low complexity" evidence="1">
    <location>
        <begin position="89"/>
        <end position="110"/>
    </location>
</feature>
<dbReference type="EMBL" id="JAIQCJ010001017">
    <property type="protein sequence ID" value="KAJ8793094.1"/>
    <property type="molecule type" value="Genomic_DNA"/>
</dbReference>
<sequence>MGDSRCSLPGPARPPRTRPTAPGGANLRPATHDPAHRPHPPPGAVSRGRISRRTAGRPDRPGGAPSGGPSAEPWARLRSGGNPGVAVSGRGVTTGAAPRGTPAAPPELQAAPPPAPKGVAASGGASAWLGRSGGPGPPK</sequence>
<comment type="caution">
    <text evidence="2">The sequence shown here is derived from an EMBL/GenBank/DDBJ whole genome shotgun (WGS) entry which is preliminary data.</text>
</comment>
<evidence type="ECO:0000313" key="2">
    <source>
        <dbReference type="EMBL" id="KAJ8793094.1"/>
    </source>
</evidence>
<proteinExistence type="predicted"/>
<accession>A0AB34HNN1</accession>
<gene>
    <name evidence="2" type="ORF">J1605_003771</name>
</gene>
<reference evidence="2 3" key="1">
    <citation type="submission" date="2022-11" db="EMBL/GenBank/DDBJ databases">
        <title>Whole genome sequence of Eschrichtius robustus ER-17-0199.</title>
        <authorList>
            <person name="Bruniche-Olsen A."/>
            <person name="Black A.N."/>
            <person name="Fields C.J."/>
            <person name="Walden K."/>
            <person name="Dewoody J.A."/>
        </authorList>
    </citation>
    <scope>NUCLEOTIDE SEQUENCE [LARGE SCALE GENOMIC DNA]</scope>
    <source>
        <strain evidence="2">ER-17-0199</strain>
        <tissue evidence="2">Blubber</tissue>
    </source>
</reference>
<evidence type="ECO:0000313" key="3">
    <source>
        <dbReference type="Proteomes" id="UP001159641"/>
    </source>
</evidence>
<evidence type="ECO:0000256" key="1">
    <source>
        <dbReference type="SAM" id="MobiDB-lite"/>
    </source>
</evidence>
<protein>
    <submittedName>
        <fullName evidence="2">Uncharacterized protein</fullName>
    </submittedName>
</protein>
<dbReference type="AlphaFoldDB" id="A0AB34HNN1"/>
<feature type="compositionally biased region" description="Low complexity" evidence="1">
    <location>
        <begin position="61"/>
        <end position="74"/>
    </location>
</feature>
<feature type="region of interest" description="Disordered" evidence="1">
    <location>
        <begin position="1"/>
        <end position="139"/>
    </location>
</feature>
<feature type="compositionally biased region" description="Low complexity" evidence="1">
    <location>
        <begin position="117"/>
        <end position="130"/>
    </location>
</feature>
<dbReference type="Proteomes" id="UP001159641">
    <property type="component" value="Unassembled WGS sequence"/>
</dbReference>